<dbReference type="EMBL" id="HF935409">
    <property type="protein sequence ID" value="CCX30003.1"/>
    <property type="molecule type" value="Genomic_DNA"/>
</dbReference>
<sequence length="623" mass="72026">MSAPADQLAQGITELYASAFTGYLIITEALKAQITDDKEQQILFRQVWCQRERLFCWAEHWGFNDDTYKGVRARKTEVLNLISFVESGPAVADAILSALHRISDLFTNETRLTVDFGLIMVAISRTEEELEDPDVVDILHGLCKIPFSQRLLDKNRDAIRYLSRCDWAINDIDKFYNFLIYLRNFNDELYNLCSPESRNMMNLSLIAAMLINKNDLQTLLDIHDAARRLDSEDRSSPSKGFYSRSYRKLAEAAKLRAKTKTDPHIKKRLVRPPAVLHKRDYEIFHGNGRELYWSRGNAYLAYCQRDRSMVIIEYKHYRSPELSGHTQKVHKEHILMWAEFLCADEKPSSIRMLDCTGYFHDEAEGGYGFVYELPSYMYLKHPDQLRIPETLTLRAPTDLFMLMRNKTEPISLATRVRIAQQLATSLYMIHSCGLTHQNIRPTSILFLPAESSDGTGPSRQRRCALGKPYLMGWLFDEPEDLLAEDVIGLNRAAVAMKSREYMVYQHPDTIRYYNRPYLPQYDIYSLGLILLEIGTWQNMYDQTNTSGLLSAQDLSDYVMANYVPMLAETTGKIYMEAVRKCLDITDRVKNMPKFNGKPSSEDQMLVAKMFLRDVVLQLDKIRV</sequence>
<dbReference type="InterPro" id="IPR000719">
    <property type="entry name" value="Prot_kinase_dom"/>
</dbReference>
<dbReference type="Pfam" id="PF24476">
    <property type="entry name" value="DUF7580"/>
    <property type="match status" value="1"/>
</dbReference>
<accession>U4LDR6</accession>
<evidence type="ECO:0000259" key="1">
    <source>
        <dbReference type="PROSITE" id="PS50011"/>
    </source>
</evidence>
<protein>
    <recommendedName>
        <fullName evidence="1">Protein kinase domain-containing protein</fullName>
    </recommendedName>
</protein>
<gene>
    <name evidence="2" type="ORF">PCON_07931</name>
</gene>
<dbReference type="Proteomes" id="UP000018144">
    <property type="component" value="Unassembled WGS sequence"/>
</dbReference>
<dbReference type="InterPro" id="IPR029498">
    <property type="entry name" value="HeLo_dom"/>
</dbReference>
<dbReference type="PANTHER" id="PTHR37542:SF3">
    <property type="entry name" value="PRION-INHIBITION AND PROPAGATION HELO DOMAIN-CONTAINING PROTEIN"/>
    <property type="match status" value="1"/>
</dbReference>
<name>U4LDR6_PYROM</name>
<dbReference type="Gene3D" id="1.20.120.1020">
    <property type="entry name" value="Prion-inhibition and propagation, HeLo domain"/>
    <property type="match status" value="1"/>
</dbReference>
<evidence type="ECO:0000313" key="3">
    <source>
        <dbReference type="Proteomes" id="UP000018144"/>
    </source>
</evidence>
<dbReference type="OMA" id="HRWATEV"/>
<dbReference type="PROSITE" id="PS50011">
    <property type="entry name" value="PROTEIN_KINASE_DOM"/>
    <property type="match status" value="1"/>
</dbReference>
<feature type="domain" description="Protein kinase" evidence="1">
    <location>
        <begin position="277"/>
        <end position="611"/>
    </location>
</feature>
<dbReference type="eggNOG" id="ENOG502SI3S">
    <property type="taxonomic scope" value="Eukaryota"/>
</dbReference>
<dbReference type="Pfam" id="PF14479">
    <property type="entry name" value="HeLo"/>
    <property type="match status" value="1"/>
</dbReference>
<dbReference type="InterPro" id="IPR038305">
    <property type="entry name" value="HeLo_sf"/>
</dbReference>
<proteinExistence type="predicted"/>
<dbReference type="SUPFAM" id="SSF56112">
    <property type="entry name" value="Protein kinase-like (PK-like)"/>
    <property type="match status" value="1"/>
</dbReference>
<dbReference type="Gene3D" id="1.10.510.10">
    <property type="entry name" value="Transferase(Phosphotransferase) domain 1"/>
    <property type="match status" value="1"/>
</dbReference>
<dbReference type="PANTHER" id="PTHR37542">
    <property type="entry name" value="HELO DOMAIN-CONTAINING PROTEIN-RELATED"/>
    <property type="match status" value="1"/>
</dbReference>
<evidence type="ECO:0000313" key="2">
    <source>
        <dbReference type="EMBL" id="CCX30003.1"/>
    </source>
</evidence>
<dbReference type="GO" id="GO:0005524">
    <property type="term" value="F:ATP binding"/>
    <property type="evidence" value="ECO:0007669"/>
    <property type="project" value="InterPro"/>
</dbReference>
<reference evidence="2 3" key="1">
    <citation type="journal article" date="2013" name="PLoS Genet.">
        <title>The genome and development-dependent transcriptomes of Pyronema confluens: a window into fungal evolution.</title>
        <authorList>
            <person name="Traeger S."/>
            <person name="Altegoer F."/>
            <person name="Freitag M."/>
            <person name="Gabaldon T."/>
            <person name="Kempken F."/>
            <person name="Kumar A."/>
            <person name="Marcet-Houben M."/>
            <person name="Poggeler S."/>
            <person name="Stajich J.E."/>
            <person name="Nowrousian M."/>
        </authorList>
    </citation>
    <scope>NUCLEOTIDE SEQUENCE [LARGE SCALE GENOMIC DNA]</scope>
    <source>
        <strain evidence="3">CBS 100304</strain>
        <tissue evidence="2">Vegetative mycelium</tissue>
    </source>
</reference>
<keyword evidence="3" id="KW-1185">Reference proteome</keyword>
<dbReference type="STRING" id="1076935.U4LDR6"/>
<organism evidence="2 3">
    <name type="scientific">Pyronema omphalodes (strain CBS 100304)</name>
    <name type="common">Pyronema confluens</name>
    <dbReference type="NCBI Taxonomy" id="1076935"/>
    <lineage>
        <taxon>Eukaryota</taxon>
        <taxon>Fungi</taxon>
        <taxon>Dikarya</taxon>
        <taxon>Ascomycota</taxon>
        <taxon>Pezizomycotina</taxon>
        <taxon>Pezizomycetes</taxon>
        <taxon>Pezizales</taxon>
        <taxon>Pyronemataceae</taxon>
        <taxon>Pyronema</taxon>
    </lineage>
</organism>
<dbReference type="AlphaFoldDB" id="U4LDR6"/>
<dbReference type="OrthoDB" id="1911848at2759"/>
<dbReference type="InterPro" id="IPR056002">
    <property type="entry name" value="DUF7580"/>
</dbReference>
<dbReference type="InterPro" id="IPR011009">
    <property type="entry name" value="Kinase-like_dom_sf"/>
</dbReference>
<dbReference type="GO" id="GO:0004672">
    <property type="term" value="F:protein kinase activity"/>
    <property type="evidence" value="ECO:0007669"/>
    <property type="project" value="InterPro"/>
</dbReference>